<dbReference type="GO" id="GO:0005524">
    <property type="term" value="F:ATP binding"/>
    <property type="evidence" value="ECO:0007669"/>
    <property type="project" value="InterPro"/>
</dbReference>
<comment type="caution">
    <text evidence="2">The sequence shown here is derived from an EMBL/GenBank/DDBJ whole genome shotgun (WGS) entry which is preliminary data.</text>
</comment>
<dbReference type="InterPro" id="IPR050167">
    <property type="entry name" value="Ser_Thr_protein_kinase"/>
</dbReference>
<dbReference type="SUPFAM" id="SSF56112">
    <property type="entry name" value="Protein kinase-like (PK-like)"/>
    <property type="match status" value="1"/>
</dbReference>
<dbReference type="PROSITE" id="PS50011">
    <property type="entry name" value="PROTEIN_KINASE_DOM"/>
    <property type="match status" value="1"/>
</dbReference>
<dbReference type="Proteomes" id="UP000022910">
    <property type="component" value="Unassembled WGS sequence"/>
</dbReference>
<dbReference type="InterPro" id="IPR000719">
    <property type="entry name" value="Prot_kinase_dom"/>
</dbReference>
<accession>A0A015M6I1</accession>
<dbReference type="InterPro" id="IPR001245">
    <property type="entry name" value="Ser-Thr/Tyr_kinase_cat_dom"/>
</dbReference>
<dbReference type="PANTHER" id="PTHR23257:SF963">
    <property type="entry name" value="AT08303P"/>
    <property type="match status" value="1"/>
</dbReference>
<evidence type="ECO:0000313" key="3">
    <source>
        <dbReference type="Proteomes" id="UP000022910"/>
    </source>
</evidence>
<proteinExistence type="predicted"/>
<organism evidence="2 3">
    <name type="scientific">Rhizophagus irregularis (strain DAOM 197198w)</name>
    <name type="common">Glomus intraradices</name>
    <dbReference type="NCBI Taxonomy" id="1432141"/>
    <lineage>
        <taxon>Eukaryota</taxon>
        <taxon>Fungi</taxon>
        <taxon>Fungi incertae sedis</taxon>
        <taxon>Mucoromycota</taxon>
        <taxon>Glomeromycotina</taxon>
        <taxon>Glomeromycetes</taxon>
        <taxon>Glomerales</taxon>
        <taxon>Glomeraceae</taxon>
        <taxon>Rhizophagus</taxon>
    </lineage>
</organism>
<dbReference type="GO" id="GO:0004672">
    <property type="term" value="F:protein kinase activity"/>
    <property type="evidence" value="ECO:0007669"/>
    <property type="project" value="InterPro"/>
</dbReference>
<dbReference type="PANTHER" id="PTHR23257">
    <property type="entry name" value="SERINE-THREONINE PROTEIN KINASE"/>
    <property type="match status" value="1"/>
</dbReference>
<evidence type="ECO:0000313" key="2">
    <source>
        <dbReference type="EMBL" id="EXX62448.1"/>
    </source>
</evidence>
<dbReference type="Gene3D" id="1.10.510.10">
    <property type="entry name" value="Transferase(Phosphotransferase) domain 1"/>
    <property type="match status" value="1"/>
</dbReference>
<dbReference type="GO" id="GO:0005737">
    <property type="term" value="C:cytoplasm"/>
    <property type="evidence" value="ECO:0007669"/>
    <property type="project" value="TreeGrafter"/>
</dbReference>
<sequence length="456" mass="53960">MDQQFEEEENQKCVQCKQEDTDFLYCETCREHKHKRCTECLQVYTGRKWCQSCNSKRFQQNFDNWTSGNKEIDKFIQDTQLSAKYHFQIFEWMPYDNFYNVVYIGEGGFGKVHKANWKDGYIVHWDTSKNQWERHGRKNNFFVALKSLNNSQNVTLEFINEITFYIRTRSIFYGITQDPNTKDYVLIMSYAKENWFRNPELSKMNLDWSLQMWRRKIDTLQCIATGLRKIHSKELIHRNLHIGNVLRYKNVFCLSDVGFCKPANYKELENENNMYGVLSSLAPEILRGQNYTKASDIYSLGVVMYVVISTTLPYCDVAHDENLALKICEGLRPRFNIKLPRLILHLIKRCLDANPLNRPEPIEIITTLHGWSLGFKNYFRCEEKKTELIKTELIEQIEEMNSSPLPDNSSLTNTMHPEAIYKSRPFNFKNLPEPKNSDDYYETFDDISNMKYSGIK</sequence>
<dbReference type="Pfam" id="PF07714">
    <property type="entry name" value="PK_Tyr_Ser-Thr"/>
    <property type="match status" value="1"/>
</dbReference>
<feature type="domain" description="Protein kinase" evidence="1">
    <location>
        <begin position="98"/>
        <end position="372"/>
    </location>
</feature>
<name>A0A015M6I1_RHIIW</name>
<dbReference type="AlphaFoldDB" id="A0A015M6I1"/>
<dbReference type="InterPro" id="IPR011009">
    <property type="entry name" value="Kinase-like_dom_sf"/>
</dbReference>
<dbReference type="HOGENOM" id="CLU_000288_7_34_1"/>
<reference evidence="2 3" key="1">
    <citation type="submission" date="2014-02" db="EMBL/GenBank/DDBJ databases">
        <title>Single nucleus genome sequencing reveals high similarity among nuclei of an endomycorrhizal fungus.</title>
        <authorList>
            <person name="Lin K."/>
            <person name="Geurts R."/>
            <person name="Zhang Z."/>
            <person name="Limpens E."/>
            <person name="Saunders D.G."/>
            <person name="Mu D."/>
            <person name="Pang E."/>
            <person name="Cao H."/>
            <person name="Cha H."/>
            <person name="Lin T."/>
            <person name="Zhou Q."/>
            <person name="Shang Y."/>
            <person name="Li Y."/>
            <person name="Ivanov S."/>
            <person name="Sharma T."/>
            <person name="Velzen R.V."/>
            <person name="Ruijter N.D."/>
            <person name="Aanen D.K."/>
            <person name="Win J."/>
            <person name="Kamoun S."/>
            <person name="Bisseling T."/>
            <person name="Huang S."/>
        </authorList>
    </citation>
    <scope>NUCLEOTIDE SEQUENCE [LARGE SCALE GENOMIC DNA]</scope>
    <source>
        <strain evidence="3">DAOM197198w</strain>
    </source>
</reference>
<keyword evidence="3" id="KW-1185">Reference proteome</keyword>
<dbReference type="GO" id="GO:0007165">
    <property type="term" value="P:signal transduction"/>
    <property type="evidence" value="ECO:0007669"/>
    <property type="project" value="TreeGrafter"/>
</dbReference>
<protein>
    <submittedName>
        <fullName evidence="2">Ypk2p</fullName>
    </submittedName>
</protein>
<gene>
    <name evidence="2" type="ORF">RirG_161680</name>
</gene>
<dbReference type="EMBL" id="JEMT01024715">
    <property type="protein sequence ID" value="EXX62448.1"/>
    <property type="molecule type" value="Genomic_DNA"/>
</dbReference>
<dbReference type="Gene3D" id="1.10.10.1010">
    <property type="entry name" value="Intein homing endonuclease, domain IV"/>
    <property type="match status" value="1"/>
</dbReference>
<evidence type="ECO:0000259" key="1">
    <source>
        <dbReference type="PROSITE" id="PS50011"/>
    </source>
</evidence>